<feature type="compositionally biased region" description="Low complexity" evidence="1">
    <location>
        <begin position="83"/>
        <end position="119"/>
    </location>
</feature>
<accession>A0A915L8N4</accession>
<proteinExistence type="predicted"/>
<evidence type="ECO:0000313" key="3">
    <source>
        <dbReference type="WBParaSite" id="nRc.2.0.1.t47182-RA"/>
    </source>
</evidence>
<dbReference type="AlphaFoldDB" id="A0A915L8N4"/>
<feature type="region of interest" description="Disordered" evidence="1">
    <location>
        <begin position="69"/>
        <end position="119"/>
    </location>
</feature>
<keyword evidence="2" id="KW-1185">Reference proteome</keyword>
<name>A0A915L8N4_ROMCU</name>
<evidence type="ECO:0000313" key="2">
    <source>
        <dbReference type="Proteomes" id="UP000887565"/>
    </source>
</evidence>
<dbReference type="WBParaSite" id="nRc.2.0.1.t47182-RA">
    <property type="protein sequence ID" value="nRc.2.0.1.t47182-RA"/>
    <property type="gene ID" value="nRc.2.0.1.g47182"/>
</dbReference>
<sequence>MKFGEAKHFLQSRTSYGISNYVGQEITIRKCVTQSDLTTFGYPDREGCGDVSDFSVKGYGCVCKDECKEPMSSKGPSSTAFNSTTAAPKKSAKNATTPAAAKKPTHSPTTPKPKSFFFF</sequence>
<evidence type="ECO:0000256" key="1">
    <source>
        <dbReference type="SAM" id="MobiDB-lite"/>
    </source>
</evidence>
<protein>
    <submittedName>
        <fullName evidence="3">Uncharacterized protein</fullName>
    </submittedName>
</protein>
<dbReference type="Proteomes" id="UP000887565">
    <property type="component" value="Unplaced"/>
</dbReference>
<reference evidence="3" key="1">
    <citation type="submission" date="2022-11" db="UniProtKB">
        <authorList>
            <consortium name="WormBaseParasite"/>
        </authorList>
    </citation>
    <scope>IDENTIFICATION</scope>
</reference>
<organism evidence="2 3">
    <name type="scientific">Romanomermis culicivorax</name>
    <name type="common">Nematode worm</name>
    <dbReference type="NCBI Taxonomy" id="13658"/>
    <lineage>
        <taxon>Eukaryota</taxon>
        <taxon>Metazoa</taxon>
        <taxon>Ecdysozoa</taxon>
        <taxon>Nematoda</taxon>
        <taxon>Enoplea</taxon>
        <taxon>Dorylaimia</taxon>
        <taxon>Mermithida</taxon>
        <taxon>Mermithoidea</taxon>
        <taxon>Mermithidae</taxon>
        <taxon>Romanomermis</taxon>
    </lineage>
</organism>